<dbReference type="GO" id="GO:0016887">
    <property type="term" value="F:ATP hydrolysis activity"/>
    <property type="evidence" value="ECO:0007669"/>
    <property type="project" value="InterPro"/>
</dbReference>
<dbReference type="PROSITE" id="PS00211">
    <property type="entry name" value="ABC_TRANSPORTER_1"/>
    <property type="match status" value="1"/>
</dbReference>
<sequence length="248" mass="28051">MLGLDPVRKGRIIRRQLGIVPQRDTLDQELRVRQNLEIFGRYFGLRGPELAHRVSELLRFAHLEDKSEVQIPELSGGMRRRLSIARALVNHPRVLLLDEPTTGLDPQSRHLLWDQLRDLHQAGLTSLFATHYMEEAEQLCDRILIIDDGRLIADGSPQELIRTHCLKEVVTIPVDATSDRLIKLFADVHGYSYTAEERTVEIFTGSAELTVSELCRAGIPGAGTPDCKTRTANLEDVYLQLTGKELRD</sequence>
<feature type="domain" description="ABC transporter" evidence="1">
    <location>
        <begin position="2"/>
        <end position="173"/>
    </location>
</feature>
<dbReference type="Proteomes" id="UP000198815">
    <property type="component" value="Unassembled WGS sequence"/>
</dbReference>
<keyword evidence="3" id="KW-1185">Reference proteome</keyword>
<dbReference type="Pfam" id="PF00005">
    <property type="entry name" value="ABC_tran"/>
    <property type="match status" value="1"/>
</dbReference>
<keyword evidence="2" id="KW-0067">ATP-binding</keyword>
<dbReference type="Gene3D" id="3.40.50.300">
    <property type="entry name" value="P-loop containing nucleotide triphosphate hydrolases"/>
    <property type="match status" value="1"/>
</dbReference>
<dbReference type="PANTHER" id="PTHR43582:SF2">
    <property type="entry name" value="LINEARMYCIN RESISTANCE ATP-BINDING PROTEIN LNRL"/>
    <property type="match status" value="1"/>
</dbReference>
<dbReference type="InterPro" id="IPR017871">
    <property type="entry name" value="ABC_transporter-like_CS"/>
</dbReference>
<dbReference type="EMBL" id="FOGZ01000005">
    <property type="protein sequence ID" value="SER66322.1"/>
    <property type="molecule type" value="Genomic_DNA"/>
</dbReference>
<dbReference type="PROSITE" id="PS50893">
    <property type="entry name" value="ABC_TRANSPORTER_2"/>
    <property type="match status" value="1"/>
</dbReference>
<keyword evidence="2" id="KW-0547">Nucleotide-binding</keyword>
<gene>
    <name evidence="2" type="ORF">SAMN05443377_10564</name>
</gene>
<dbReference type="STRING" id="64702.SAMN05443377_10564"/>
<evidence type="ECO:0000259" key="1">
    <source>
        <dbReference type="PROSITE" id="PS50893"/>
    </source>
</evidence>
<name>A0A1H9R0U3_9ACTN</name>
<reference evidence="2 3" key="1">
    <citation type="submission" date="2016-10" db="EMBL/GenBank/DDBJ databases">
        <authorList>
            <person name="de Groot N.N."/>
        </authorList>
    </citation>
    <scope>NUCLEOTIDE SEQUENCE [LARGE SCALE GENOMIC DNA]</scope>
    <source>
        <strain evidence="2 3">DSM 16859</strain>
    </source>
</reference>
<dbReference type="InterPro" id="IPR027417">
    <property type="entry name" value="P-loop_NTPase"/>
</dbReference>
<dbReference type="PANTHER" id="PTHR43582">
    <property type="entry name" value="LINEARMYCIN RESISTANCE ATP-BINDING PROTEIN LNRL"/>
    <property type="match status" value="1"/>
</dbReference>
<dbReference type="AlphaFoldDB" id="A0A1H9R0U3"/>
<organism evidence="2 3">
    <name type="scientific">Propionibacterium cyclohexanicum</name>
    <dbReference type="NCBI Taxonomy" id="64702"/>
    <lineage>
        <taxon>Bacteria</taxon>
        <taxon>Bacillati</taxon>
        <taxon>Actinomycetota</taxon>
        <taxon>Actinomycetes</taxon>
        <taxon>Propionibacteriales</taxon>
        <taxon>Propionibacteriaceae</taxon>
        <taxon>Propionibacterium</taxon>
    </lineage>
</organism>
<evidence type="ECO:0000313" key="2">
    <source>
        <dbReference type="EMBL" id="SER66322.1"/>
    </source>
</evidence>
<evidence type="ECO:0000313" key="3">
    <source>
        <dbReference type="Proteomes" id="UP000198815"/>
    </source>
</evidence>
<dbReference type="SUPFAM" id="SSF52540">
    <property type="entry name" value="P-loop containing nucleoside triphosphate hydrolases"/>
    <property type="match status" value="1"/>
</dbReference>
<dbReference type="InterPro" id="IPR003439">
    <property type="entry name" value="ABC_transporter-like_ATP-bd"/>
</dbReference>
<protein>
    <submittedName>
        <fullName evidence="2">Lipooligosaccharide transport system ATP-binding protein</fullName>
    </submittedName>
</protein>
<dbReference type="GO" id="GO:0005524">
    <property type="term" value="F:ATP binding"/>
    <property type="evidence" value="ECO:0007669"/>
    <property type="project" value="UniProtKB-KW"/>
</dbReference>
<proteinExistence type="predicted"/>
<accession>A0A1H9R0U3</accession>